<accession>A0A6C0JG14</accession>
<feature type="transmembrane region" description="Helical" evidence="1">
    <location>
        <begin position="137"/>
        <end position="157"/>
    </location>
</feature>
<proteinExistence type="predicted"/>
<reference evidence="2" key="1">
    <citation type="journal article" date="2020" name="Nature">
        <title>Giant virus diversity and host interactions through global metagenomics.</title>
        <authorList>
            <person name="Schulz F."/>
            <person name="Roux S."/>
            <person name="Paez-Espino D."/>
            <person name="Jungbluth S."/>
            <person name="Walsh D.A."/>
            <person name="Denef V.J."/>
            <person name="McMahon K.D."/>
            <person name="Konstantinidis K.T."/>
            <person name="Eloe-Fadrosh E.A."/>
            <person name="Kyrpides N.C."/>
            <person name="Woyke T."/>
        </authorList>
    </citation>
    <scope>NUCLEOTIDE SEQUENCE</scope>
    <source>
        <strain evidence="2">GVMAG-M-3300025880-76</strain>
    </source>
</reference>
<protein>
    <submittedName>
        <fullName evidence="2">Uncharacterized protein</fullName>
    </submittedName>
</protein>
<feature type="transmembrane region" description="Helical" evidence="1">
    <location>
        <begin position="108"/>
        <end position="125"/>
    </location>
</feature>
<keyword evidence="1" id="KW-0812">Transmembrane</keyword>
<evidence type="ECO:0000313" key="2">
    <source>
        <dbReference type="EMBL" id="QHU02698.1"/>
    </source>
</evidence>
<dbReference type="AlphaFoldDB" id="A0A6C0JG14"/>
<evidence type="ECO:0000256" key="1">
    <source>
        <dbReference type="SAM" id="Phobius"/>
    </source>
</evidence>
<keyword evidence="1" id="KW-0472">Membrane</keyword>
<organism evidence="2">
    <name type="scientific">viral metagenome</name>
    <dbReference type="NCBI Taxonomy" id="1070528"/>
    <lineage>
        <taxon>unclassified sequences</taxon>
        <taxon>metagenomes</taxon>
        <taxon>organismal metagenomes</taxon>
    </lineage>
</organism>
<name>A0A6C0JG14_9ZZZZ</name>
<keyword evidence="1" id="KW-1133">Transmembrane helix</keyword>
<sequence length="239" mass="27565">MTDSLSCVIGKSHKLDTSLIDYVKKQSSDLTKQDGKVVREALLEYEKERQMFIKQYDDDQSVIAINNKHFANVNEFISTHLIKGDAQLMRTTNSARNKYKYTLELNSIMFKLFTYLLIVCCLKLFHKRVFPNLGNVYVMSVALLTIIFTVILGKRILELYSKDTRNHDKYVFQEISNSQNKSETQITDDLCKNNECCGDDLYYDKIKNKCEKTNRNNANVSNYFVGSISDILTGVTNII</sequence>
<dbReference type="EMBL" id="MN740361">
    <property type="protein sequence ID" value="QHU02698.1"/>
    <property type="molecule type" value="Genomic_DNA"/>
</dbReference>